<gene>
    <name evidence="1" type="ORF">FIL70_02155</name>
</gene>
<organism evidence="1 2">
    <name type="scientific">Sphingobium fuliginis ATCC 27551</name>
    <dbReference type="NCBI Taxonomy" id="1208342"/>
    <lineage>
        <taxon>Bacteria</taxon>
        <taxon>Pseudomonadati</taxon>
        <taxon>Pseudomonadota</taxon>
        <taxon>Alphaproteobacteria</taxon>
        <taxon>Sphingomonadales</taxon>
        <taxon>Sphingomonadaceae</taxon>
        <taxon>Sphingobium</taxon>
    </lineage>
</organism>
<protein>
    <submittedName>
        <fullName evidence="1">Uncharacterized protein</fullName>
    </submittedName>
</protein>
<evidence type="ECO:0000313" key="1">
    <source>
        <dbReference type="EMBL" id="QDC36222.1"/>
    </source>
</evidence>
<dbReference type="KEGG" id="sufl:FIL70_02155"/>
<dbReference type="RefSeq" id="WP_140041510.1">
    <property type="nucleotide sequence ID" value="NZ_CP041016.1"/>
</dbReference>
<dbReference type="AlphaFoldDB" id="A0A5B8CCA0"/>
<dbReference type="Proteomes" id="UP000311469">
    <property type="component" value="Chromosome cSF1"/>
</dbReference>
<dbReference type="EMBL" id="CP041016">
    <property type="protein sequence ID" value="QDC36222.1"/>
    <property type="molecule type" value="Genomic_DNA"/>
</dbReference>
<name>A0A5B8CCA0_SPHSA</name>
<proteinExistence type="predicted"/>
<evidence type="ECO:0000313" key="2">
    <source>
        <dbReference type="Proteomes" id="UP000311469"/>
    </source>
</evidence>
<reference evidence="1 2" key="1">
    <citation type="submission" date="2019-06" db="EMBL/GenBank/DDBJ databases">
        <title>Genome organization and adaptive potential of archetypical organophosphate degarding Sphingobium fuliginis ATCC 27551.</title>
        <authorList>
            <person name="Sarwar A."/>
            <person name="Parthasarathy S."/>
            <person name="Singh C."/>
            <person name="Siddavattam D."/>
        </authorList>
    </citation>
    <scope>NUCLEOTIDE SEQUENCE [LARGE SCALE GENOMIC DNA]</scope>
    <source>
        <strain evidence="1 2">ATCC 27551</strain>
    </source>
</reference>
<sequence length="130" mass="14765">MATLEVVCPRCRATATVELLASETDWHSMIFGARRLTCTTCGHSKHQPARTSSNPTMGCELRLKALTRWGNLEFFNREHLAYVEGYIASPNRHVRYEGKGPRNNTIFSRLPRWAKLAGHRSEILAAIKRL</sequence>
<accession>A0A5B8CCA0</accession>